<dbReference type="EMBL" id="AWTV01000009">
    <property type="protein sequence ID" value="KIH88942.1"/>
    <property type="molecule type" value="Genomic_DNA"/>
</dbReference>
<reference evidence="2 3" key="1">
    <citation type="journal article" date="2014" name="BMC Genomics">
        <title>Comparative genomics of the major fungal agents of human and animal Sporotrichosis: Sporothrix schenckii and Sporothrix brasiliensis.</title>
        <authorList>
            <person name="Teixeira M.M."/>
            <person name="de Almeida L.G."/>
            <person name="Kubitschek-Barreira P."/>
            <person name="Alves F.L."/>
            <person name="Kioshima E.S."/>
            <person name="Abadio A.K."/>
            <person name="Fernandes L."/>
            <person name="Derengowski L.S."/>
            <person name="Ferreira K.S."/>
            <person name="Souza R.C."/>
            <person name="Ruiz J.C."/>
            <person name="de Andrade N.C."/>
            <person name="Paes H.C."/>
            <person name="Nicola A.M."/>
            <person name="Albuquerque P."/>
            <person name="Gerber A.L."/>
            <person name="Martins V.P."/>
            <person name="Peconick L.D."/>
            <person name="Neto A.V."/>
            <person name="Chaucanez C.B."/>
            <person name="Silva P.A."/>
            <person name="Cunha O.L."/>
            <person name="de Oliveira F.F."/>
            <person name="dos Santos T.C."/>
            <person name="Barros A.L."/>
            <person name="Soares M.A."/>
            <person name="de Oliveira L.M."/>
            <person name="Marini M.M."/>
            <person name="Villalobos-Duno H."/>
            <person name="Cunha M.M."/>
            <person name="de Hoog S."/>
            <person name="da Silveira J.F."/>
            <person name="Henrissat B."/>
            <person name="Nino-Vega G.A."/>
            <person name="Cisalpino P.S."/>
            <person name="Mora-Montes H.M."/>
            <person name="Almeida S.R."/>
            <person name="Stajich J.E."/>
            <person name="Lopes-Bezerra L.M."/>
            <person name="Vasconcelos A.T."/>
            <person name="Felipe M.S."/>
        </authorList>
    </citation>
    <scope>NUCLEOTIDE SEQUENCE [LARGE SCALE GENOMIC DNA]</scope>
    <source>
        <strain evidence="2 3">5110</strain>
    </source>
</reference>
<dbReference type="HOGENOM" id="CLU_190851_0_0_1"/>
<keyword evidence="1" id="KW-0472">Membrane</keyword>
<evidence type="ECO:0000313" key="3">
    <source>
        <dbReference type="Proteomes" id="UP000031575"/>
    </source>
</evidence>
<keyword evidence="1" id="KW-1133">Transmembrane helix</keyword>
<dbReference type="RefSeq" id="XP_040616952.1">
    <property type="nucleotide sequence ID" value="XM_040766264.1"/>
</dbReference>
<protein>
    <submittedName>
        <fullName evidence="2">Uncharacterized protein</fullName>
    </submittedName>
</protein>
<dbReference type="GeneID" id="63681185"/>
<accession>A0A0C2IVC0</accession>
<evidence type="ECO:0000313" key="2">
    <source>
        <dbReference type="EMBL" id="KIH88942.1"/>
    </source>
</evidence>
<organism evidence="2 3">
    <name type="scientific">Sporothrix brasiliensis 5110</name>
    <dbReference type="NCBI Taxonomy" id="1398154"/>
    <lineage>
        <taxon>Eukaryota</taxon>
        <taxon>Fungi</taxon>
        <taxon>Dikarya</taxon>
        <taxon>Ascomycota</taxon>
        <taxon>Pezizomycotina</taxon>
        <taxon>Sordariomycetes</taxon>
        <taxon>Sordariomycetidae</taxon>
        <taxon>Ophiostomatales</taxon>
        <taxon>Ophiostomataceae</taxon>
        <taxon>Sporothrix</taxon>
    </lineage>
</organism>
<keyword evidence="3" id="KW-1185">Reference proteome</keyword>
<gene>
    <name evidence="2" type="ORF">SPBR_08014</name>
</gene>
<evidence type="ECO:0000256" key="1">
    <source>
        <dbReference type="SAM" id="Phobius"/>
    </source>
</evidence>
<sequence length="69" mass="7618">MSLWSSYRGLSPKTRAGVGVGILLWGTIGLYFSDAAGERIGIKPTEADKDNLARMTPRIHVVDRDDTKR</sequence>
<dbReference type="AlphaFoldDB" id="A0A0C2IVC0"/>
<proteinExistence type="predicted"/>
<dbReference type="VEuPathDB" id="FungiDB:SPBR_08014"/>
<keyword evidence="1" id="KW-0812">Transmembrane</keyword>
<comment type="caution">
    <text evidence="2">The sequence shown here is derived from an EMBL/GenBank/DDBJ whole genome shotgun (WGS) entry which is preliminary data.</text>
</comment>
<dbReference type="Proteomes" id="UP000031575">
    <property type="component" value="Unassembled WGS sequence"/>
</dbReference>
<name>A0A0C2IVC0_9PEZI</name>
<dbReference type="OrthoDB" id="2555959at2759"/>
<feature type="transmembrane region" description="Helical" evidence="1">
    <location>
        <begin position="16"/>
        <end position="33"/>
    </location>
</feature>